<comment type="caution">
    <text evidence="1">The sequence shown here is derived from an EMBL/GenBank/DDBJ whole genome shotgun (WGS) entry which is preliminary data.</text>
</comment>
<sequence length="281" mass="31386">MLALHDAAWQQLNGPYGIDDTLPEALALLKKDWSDDLLDEIIWERIYHQNTLYENTFAAVPYLIDLAAGLPDPALQVETLGSLAVLISEDGNAPVPDTIPAEFSHNTAIPPALVREIYNAYIQALQRLPALCTALLPAALQYMVEETDRNYFLAAIAVAHDQRAFARFCIRYESGDEYIGICAACNKESYIWPDGNQLRVYAQDPVFHKDQQGEVIVPHPEKVPAWDGTITDTNMRNWGYHYAAQLKMTSVMERWPYLFGTCSCSGCGKPMQVFGSILASI</sequence>
<keyword evidence="2" id="KW-1185">Reference proteome</keyword>
<gene>
    <name evidence="1" type="ORF">DF182_23990</name>
</gene>
<organism evidence="1 2">
    <name type="scientific">Chitinophaga flava</name>
    <dbReference type="NCBI Taxonomy" id="2259036"/>
    <lineage>
        <taxon>Bacteria</taxon>
        <taxon>Pseudomonadati</taxon>
        <taxon>Bacteroidota</taxon>
        <taxon>Chitinophagia</taxon>
        <taxon>Chitinophagales</taxon>
        <taxon>Chitinophagaceae</taxon>
        <taxon>Chitinophaga</taxon>
    </lineage>
</organism>
<reference evidence="1 2" key="1">
    <citation type="submission" date="2018-05" db="EMBL/GenBank/DDBJ databases">
        <title>Chitinophaga sp. K3CV102501T nov., isolated from isolated from a monsoon evergreen broad-leaved forest soil.</title>
        <authorList>
            <person name="Lv Y."/>
        </authorList>
    </citation>
    <scope>NUCLEOTIDE SEQUENCE [LARGE SCALE GENOMIC DNA]</scope>
    <source>
        <strain evidence="1 2">GDMCC 1.1325</strain>
    </source>
</reference>
<accession>A0A365XTB0</accession>
<dbReference type="RefSeq" id="WP_113618322.1">
    <property type="nucleotide sequence ID" value="NZ_QFFJ01000002.1"/>
</dbReference>
<evidence type="ECO:0000313" key="1">
    <source>
        <dbReference type="EMBL" id="RBL89573.1"/>
    </source>
</evidence>
<dbReference type="AlphaFoldDB" id="A0A365XTB0"/>
<name>A0A365XTB0_9BACT</name>
<dbReference type="EMBL" id="QFFJ01000002">
    <property type="protein sequence ID" value="RBL89573.1"/>
    <property type="molecule type" value="Genomic_DNA"/>
</dbReference>
<evidence type="ECO:0000313" key="2">
    <source>
        <dbReference type="Proteomes" id="UP000253410"/>
    </source>
</evidence>
<proteinExistence type="predicted"/>
<protein>
    <submittedName>
        <fullName evidence="1">Uncharacterized protein</fullName>
    </submittedName>
</protein>
<dbReference type="Proteomes" id="UP000253410">
    <property type="component" value="Unassembled WGS sequence"/>
</dbReference>
<dbReference type="OrthoDB" id="796912at2"/>